<dbReference type="EMBL" id="LNQE01001023">
    <property type="protein sequence ID" value="KUG21768.1"/>
    <property type="molecule type" value="Genomic_DNA"/>
</dbReference>
<organism evidence="1">
    <name type="scientific">hydrocarbon metagenome</name>
    <dbReference type="NCBI Taxonomy" id="938273"/>
    <lineage>
        <taxon>unclassified sequences</taxon>
        <taxon>metagenomes</taxon>
        <taxon>ecological metagenomes</taxon>
    </lineage>
</organism>
<evidence type="ECO:0000313" key="1">
    <source>
        <dbReference type="EMBL" id="KUG21768.1"/>
    </source>
</evidence>
<gene>
    <name evidence="1" type="ORF">ASZ90_008473</name>
</gene>
<sequence>MATMTISEAEHIIDVFAAALQKEQPPSKGENEESFYWKRYRHHLPLSILQGYNVFQFDIALKMRIANMFLFFASRNNFEEHFAKEIKICSLPIAALGRFIPDDLLAKLKYLAELSNTVSRDSAEFRKYERPIWEEYCAHDEWFINDKKFISLETSEAFAAYCRRIGANDPIYWQKIYTRLGLEYTSSSPKGNNPVRA</sequence>
<dbReference type="AlphaFoldDB" id="A0A0W8FLH5"/>
<proteinExistence type="predicted"/>
<comment type="caution">
    <text evidence="1">The sequence shown here is derived from an EMBL/GenBank/DDBJ whole genome shotgun (WGS) entry which is preliminary data.</text>
</comment>
<accession>A0A0W8FLH5</accession>
<protein>
    <submittedName>
        <fullName evidence="1">Uncharacterized protein</fullName>
    </submittedName>
</protein>
<name>A0A0W8FLH5_9ZZZZ</name>
<reference evidence="1" key="1">
    <citation type="journal article" date="2015" name="Proc. Natl. Acad. Sci. U.S.A.">
        <title>Networks of energetic and metabolic interactions define dynamics in microbial communities.</title>
        <authorList>
            <person name="Embree M."/>
            <person name="Liu J.K."/>
            <person name="Al-Bassam M.M."/>
            <person name="Zengler K."/>
        </authorList>
    </citation>
    <scope>NUCLEOTIDE SEQUENCE</scope>
</reference>